<organism evidence="2 3">
    <name type="scientific">Gimesia aquarii</name>
    <dbReference type="NCBI Taxonomy" id="2527964"/>
    <lineage>
        <taxon>Bacteria</taxon>
        <taxon>Pseudomonadati</taxon>
        <taxon>Planctomycetota</taxon>
        <taxon>Planctomycetia</taxon>
        <taxon>Planctomycetales</taxon>
        <taxon>Planctomycetaceae</taxon>
        <taxon>Gimesia</taxon>
    </lineage>
</organism>
<evidence type="ECO:0000313" key="2">
    <source>
        <dbReference type="EMBL" id="QDT96243.1"/>
    </source>
</evidence>
<reference evidence="2 3" key="1">
    <citation type="submission" date="2019-03" db="EMBL/GenBank/DDBJ databases">
        <title>Deep-cultivation of Planctomycetes and their phenomic and genomic characterization uncovers novel biology.</title>
        <authorList>
            <person name="Wiegand S."/>
            <person name="Jogler M."/>
            <person name="Boedeker C."/>
            <person name="Pinto D."/>
            <person name="Vollmers J."/>
            <person name="Rivas-Marin E."/>
            <person name="Kohn T."/>
            <person name="Peeters S.H."/>
            <person name="Heuer A."/>
            <person name="Rast P."/>
            <person name="Oberbeckmann S."/>
            <person name="Bunk B."/>
            <person name="Jeske O."/>
            <person name="Meyerdierks A."/>
            <person name="Storesund J.E."/>
            <person name="Kallscheuer N."/>
            <person name="Luecker S."/>
            <person name="Lage O.M."/>
            <person name="Pohl T."/>
            <person name="Merkel B.J."/>
            <person name="Hornburger P."/>
            <person name="Mueller R.-W."/>
            <person name="Bruemmer F."/>
            <person name="Labrenz M."/>
            <person name="Spormann A.M."/>
            <person name="Op den Camp H."/>
            <person name="Overmann J."/>
            <person name="Amann R."/>
            <person name="Jetten M.S.M."/>
            <person name="Mascher T."/>
            <person name="Medema M.H."/>
            <person name="Devos D.P."/>
            <person name="Kaster A.-K."/>
            <person name="Ovreas L."/>
            <person name="Rohde M."/>
            <person name="Galperin M.Y."/>
            <person name="Jogler C."/>
        </authorList>
    </citation>
    <scope>NUCLEOTIDE SEQUENCE [LARGE SCALE GENOMIC DNA]</scope>
    <source>
        <strain evidence="2 3">V144</strain>
    </source>
</reference>
<dbReference type="PROSITE" id="PS51318">
    <property type="entry name" value="TAT"/>
    <property type="match status" value="1"/>
</dbReference>
<dbReference type="KEGG" id="gaw:V144x_16960"/>
<dbReference type="GO" id="GO:0020037">
    <property type="term" value="F:heme binding"/>
    <property type="evidence" value="ECO:0007669"/>
    <property type="project" value="TreeGrafter"/>
</dbReference>
<dbReference type="PRINTS" id="PR00407">
    <property type="entry name" value="EUMOPTERIN"/>
</dbReference>
<dbReference type="PANTHER" id="PTHR19372">
    <property type="entry name" value="SULFITE REDUCTASE"/>
    <property type="match status" value="1"/>
</dbReference>
<dbReference type="InterPro" id="IPR006311">
    <property type="entry name" value="TAT_signal"/>
</dbReference>
<dbReference type="InterPro" id="IPR036374">
    <property type="entry name" value="OxRdtase_Mopterin-bd_sf"/>
</dbReference>
<dbReference type="GO" id="GO:0006790">
    <property type="term" value="P:sulfur compound metabolic process"/>
    <property type="evidence" value="ECO:0007669"/>
    <property type="project" value="TreeGrafter"/>
</dbReference>
<dbReference type="EMBL" id="CP037920">
    <property type="protein sequence ID" value="QDT96243.1"/>
    <property type="molecule type" value="Genomic_DNA"/>
</dbReference>
<dbReference type="Pfam" id="PF00174">
    <property type="entry name" value="Oxidored_molyb"/>
    <property type="match status" value="1"/>
</dbReference>
<dbReference type="AlphaFoldDB" id="A0A517VTA7"/>
<dbReference type="InterPro" id="IPR000572">
    <property type="entry name" value="OxRdtase_Mopterin-bd_dom"/>
</dbReference>
<dbReference type="PANTHER" id="PTHR19372:SF7">
    <property type="entry name" value="SULFITE OXIDASE, MITOCHONDRIAL"/>
    <property type="match status" value="1"/>
</dbReference>
<dbReference type="GO" id="GO:0008482">
    <property type="term" value="F:sulfite oxidase activity"/>
    <property type="evidence" value="ECO:0007669"/>
    <property type="project" value="TreeGrafter"/>
</dbReference>
<evidence type="ECO:0000313" key="3">
    <source>
        <dbReference type="Proteomes" id="UP000318704"/>
    </source>
</evidence>
<proteinExistence type="predicted"/>
<name>A0A517VTA7_9PLAN</name>
<gene>
    <name evidence="2" type="ORF">V144x_16960</name>
</gene>
<evidence type="ECO:0000259" key="1">
    <source>
        <dbReference type="Pfam" id="PF00174"/>
    </source>
</evidence>
<accession>A0A517VTA7</accession>
<dbReference type="GO" id="GO:0043546">
    <property type="term" value="F:molybdopterin cofactor binding"/>
    <property type="evidence" value="ECO:0007669"/>
    <property type="project" value="TreeGrafter"/>
</dbReference>
<dbReference type="InterPro" id="IPR008335">
    <property type="entry name" value="Mopterin_OxRdtase_euk"/>
</dbReference>
<feature type="domain" description="Oxidoreductase molybdopterin-binding" evidence="1">
    <location>
        <begin position="148"/>
        <end position="249"/>
    </location>
</feature>
<sequence>MSDSLETFLVEHSQLSRRYFLQYGIAGAAALTALNQLQADVQKRDPALQKAIDQLETNLTVPKAFRDVSRGNPKPHSLSEAKRKEVGLTRDTWSLEVISDPEHKARLGNPLTKEKGNALDFEALLKLGEKHAVRFSKVMTCLNIRTPLGTGVWEGVPLREILWLTKPRDNIRRVFFKGYHNDDPKQIFKSSLPIDRVLEDPDGLPPVILCYKLNGQWLNPERGAPVRIVVPEAYGFKCIKWLTHIYFSNLFHANDTYANGNNDIDSTLKTYASTLSFPKKVKPNQPIPITGYAQSGTAGLAKVQVWMQKNGESLPKEDRYFTTAPWVDAEILLAPDVHQWGGDLPDNKFPPHTMGFDNQTGKPHAWPMRLMKAHWAILMPGLPAGKYTLRCRTIDANGKAQPMPRPFRKSGHVSIERKDIVVTT</sequence>
<dbReference type="RefSeq" id="WP_144984032.1">
    <property type="nucleotide sequence ID" value="NZ_CP037920.1"/>
</dbReference>
<dbReference type="Proteomes" id="UP000318704">
    <property type="component" value="Chromosome"/>
</dbReference>
<dbReference type="Gene3D" id="3.90.420.10">
    <property type="entry name" value="Oxidoreductase, molybdopterin-binding domain"/>
    <property type="match status" value="1"/>
</dbReference>
<protein>
    <submittedName>
        <fullName evidence="2">TMAO/DMSO reductase</fullName>
    </submittedName>
</protein>
<dbReference type="Gene3D" id="2.60.40.650">
    <property type="match status" value="1"/>
</dbReference>
<dbReference type="SUPFAM" id="SSF56524">
    <property type="entry name" value="Oxidoreductase molybdopterin-binding domain"/>
    <property type="match status" value="1"/>
</dbReference>